<sequence length="649" mass="73239">MTSRYYFLLRLSLIASHNDPNTDLVLANSGMNLGIDNSLDRRILSDTANYNNIIGSDPELEKNARNMKSYLNMFRTTNNPTVEEWVNIKNLAVSAVRGDCASTDKLFENHVIPREEYDNLIKRCGRPGINQKIEGHLQLMRAQEKAGDTMAHANMNHLRDHEVARELSQKNGEVYFPGDFANQMRTGEVLDHGIRNMDAGKGAHDAIFADPSIKRDAVNYLNKDYEPLKNKLELIGTPFARETVDRMDRTRKIAEDVVQGVPGAAEKFLEAQASNNRFKDRALEHEGMDAAVRDALTFTSETDDLGSVRLGPHETPQGSRIPVPPRPAGIPRASKVDSFADSVFDEEIRKGRPEEEAILNSKVAKVAASEYENNLAHGMSKPASLDAAVANTARITGRAVPEKVARALEGYSYANEDDMESYLPKALEIKDLKETENALLKEADMLNRAADKHDGGRQRMAKELKLMDRLDQLEKENLPPEQKRELAKLLEKKDQYEASLVMDQDKKLKHPTSLKDLTEIKNEFDDIRERNKRIVADERRERANAELHAMQDYTDHPTHNKPLELINSENILSDEKKEARLAEEQLAKEAEEEEIMEAGSIAAQNVKRLGGSDAEAAAEADRAERMKRKLIEMEKQKELEASKMCFHHR</sequence>
<gene>
    <name evidence="3" type="ORF">VICG_01947</name>
</gene>
<keyword evidence="1" id="KW-0175">Coiled coil</keyword>
<feature type="region of interest" description="Disordered" evidence="2">
    <location>
        <begin position="304"/>
        <end position="328"/>
    </location>
</feature>
<keyword evidence="4" id="KW-1185">Reference proteome</keyword>
<reference evidence="4" key="1">
    <citation type="submission" date="2011-05" db="EMBL/GenBank/DDBJ databases">
        <title>The genome sequence of Vittaforma corneae strain ATCC 50505.</title>
        <authorList>
            <consortium name="The Broad Institute Genome Sequencing Platform"/>
            <person name="Cuomo C."/>
            <person name="Didier E."/>
            <person name="Bowers L."/>
            <person name="Young S.K."/>
            <person name="Zeng Q."/>
            <person name="Gargeya S."/>
            <person name="Fitzgerald M."/>
            <person name="Haas B."/>
            <person name="Abouelleil A."/>
            <person name="Alvarado L."/>
            <person name="Arachchi H.M."/>
            <person name="Berlin A."/>
            <person name="Chapman S.B."/>
            <person name="Gearin G."/>
            <person name="Goldberg J."/>
            <person name="Griggs A."/>
            <person name="Gujja S."/>
            <person name="Hansen M."/>
            <person name="Heiman D."/>
            <person name="Howarth C."/>
            <person name="Larimer J."/>
            <person name="Lui A."/>
            <person name="MacDonald P.J.P."/>
            <person name="McCowen C."/>
            <person name="Montmayeur A."/>
            <person name="Murphy C."/>
            <person name="Neiman D."/>
            <person name="Pearson M."/>
            <person name="Priest M."/>
            <person name="Roberts A."/>
            <person name="Saif S."/>
            <person name="Shea T."/>
            <person name="Sisk P."/>
            <person name="Stolte C."/>
            <person name="Sykes S."/>
            <person name="Wortman J."/>
            <person name="Nusbaum C."/>
            <person name="Birren B."/>
        </authorList>
    </citation>
    <scope>NUCLEOTIDE SEQUENCE [LARGE SCALE GENOMIC DNA]</scope>
    <source>
        <strain evidence="4">ATCC 50505</strain>
    </source>
</reference>
<evidence type="ECO:0000256" key="2">
    <source>
        <dbReference type="SAM" id="MobiDB-lite"/>
    </source>
</evidence>
<dbReference type="EMBL" id="JH370152">
    <property type="protein sequence ID" value="ELA40988.1"/>
    <property type="molecule type" value="Genomic_DNA"/>
</dbReference>
<dbReference type="HOGENOM" id="CLU_422232_0_0_1"/>
<dbReference type="VEuPathDB" id="MicrosporidiaDB:VICG_01947"/>
<evidence type="ECO:0000313" key="4">
    <source>
        <dbReference type="Proteomes" id="UP000011082"/>
    </source>
</evidence>
<organism evidence="3 4">
    <name type="scientific">Vittaforma corneae (strain ATCC 50505)</name>
    <name type="common">Microsporidian parasite</name>
    <name type="synonym">Nosema corneum</name>
    <dbReference type="NCBI Taxonomy" id="993615"/>
    <lineage>
        <taxon>Eukaryota</taxon>
        <taxon>Fungi</taxon>
        <taxon>Fungi incertae sedis</taxon>
        <taxon>Microsporidia</taxon>
        <taxon>Nosematidae</taxon>
        <taxon>Vittaforma</taxon>
    </lineage>
</organism>
<feature type="coiled-coil region" evidence="1">
    <location>
        <begin position="565"/>
        <end position="643"/>
    </location>
</feature>
<proteinExistence type="predicted"/>
<dbReference type="Proteomes" id="UP000011082">
    <property type="component" value="Unassembled WGS sequence"/>
</dbReference>
<dbReference type="RefSeq" id="XP_007605392.1">
    <property type="nucleotide sequence ID" value="XM_007605330.1"/>
</dbReference>
<dbReference type="AlphaFoldDB" id="L2GJD2"/>
<protein>
    <submittedName>
        <fullName evidence="3">Uncharacterized protein</fullName>
    </submittedName>
</protein>
<evidence type="ECO:0000256" key="1">
    <source>
        <dbReference type="SAM" id="Coils"/>
    </source>
</evidence>
<name>L2GJD2_VITCO</name>
<evidence type="ECO:0000313" key="3">
    <source>
        <dbReference type="EMBL" id="ELA40988.1"/>
    </source>
</evidence>
<dbReference type="InParanoid" id="L2GJD2"/>
<dbReference type="GeneID" id="19882657"/>
<accession>L2GJD2</accession>